<keyword evidence="8" id="KW-1185">Reference proteome</keyword>
<proteinExistence type="inferred from homology"/>
<evidence type="ECO:0000313" key="9">
    <source>
        <dbReference type="WBParaSite" id="DME_0000407901-mRNA-1"/>
    </source>
</evidence>
<evidence type="ECO:0000313" key="8">
    <source>
        <dbReference type="Proteomes" id="UP000274756"/>
    </source>
</evidence>
<feature type="chain" id="PRO_5041120845" evidence="5">
    <location>
        <begin position="17"/>
        <end position="144"/>
    </location>
</feature>
<dbReference type="OrthoDB" id="5849824at2759"/>
<dbReference type="WBParaSite" id="DME_0000407901-mRNA-1">
    <property type="protein sequence ID" value="DME_0000407901-mRNA-1"/>
    <property type="gene ID" value="DME_0000407901"/>
</dbReference>
<evidence type="ECO:0000256" key="2">
    <source>
        <dbReference type="ARBA" id="ARBA00010112"/>
    </source>
</evidence>
<evidence type="ECO:0000313" key="7">
    <source>
        <dbReference type="Proteomes" id="UP000038040"/>
    </source>
</evidence>
<evidence type="ECO:0000256" key="3">
    <source>
        <dbReference type="ARBA" id="ARBA00022525"/>
    </source>
</evidence>
<evidence type="ECO:0000256" key="4">
    <source>
        <dbReference type="ARBA" id="ARBA00022729"/>
    </source>
</evidence>
<feature type="signal peptide" evidence="5">
    <location>
        <begin position="1"/>
        <end position="16"/>
    </location>
</feature>
<dbReference type="Pfam" id="PF01060">
    <property type="entry name" value="TTR-52"/>
    <property type="match status" value="1"/>
</dbReference>
<evidence type="ECO:0000256" key="5">
    <source>
        <dbReference type="SAM" id="SignalP"/>
    </source>
</evidence>
<evidence type="ECO:0000256" key="1">
    <source>
        <dbReference type="ARBA" id="ARBA00004613"/>
    </source>
</evidence>
<sequence>MFYCLILLTLVAHVSGAIGGLIGTMQSAGANGTFVCNGRPEANVLVKLYDQDRLLSTDDLMGETKTDRNGYFRVVGKIREISTIDPKLNVYHDCNDGWKPCQRKFSIKLPDSYVTNGDIPRRIYDVGRMELAGKMPGEERDCLH</sequence>
<reference evidence="9" key="1">
    <citation type="submission" date="2017-02" db="UniProtKB">
        <authorList>
            <consortium name="WormBaseParasite"/>
        </authorList>
    </citation>
    <scope>IDENTIFICATION</scope>
</reference>
<protein>
    <submittedName>
        <fullName evidence="9">Transthyretin-like family protein</fullName>
    </submittedName>
</protein>
<dbReference type="InterPro" id="IPR001534">
    <property type="entry name" value="Transthyretin-like"/>
</dbReference>
<comment type="similarity">
    <text evidence="2">Belongs to the nematode transthyretin-like family.</text>
</comment>
<evidence type="ECO:0000313" key="6">
    <source>
        <dbReference type="EMBL" id="VDN50470.1"/>
    </source>
</evidence>
<dbReference type="GO" id="GO:0005576">
    <property type="term" value="C:extracellular region"/>
    <property type="evidence" value="ECO:0007669"/>
    <property type="project" value="UniProtKB-SubCell"/>
</dbReference>
<reference evidence="6 8" key="2">
    <citation type="submission" date="2018-11" db="EMBL/GenBank/DDBJ databases">
        <authorList>
            <consortium name="Pathogen Informatics"/>
        </authorList>
    </citation>
    <scope>NUCLEOTIDE SEQUENCE [LARGE SCALE GENOMIC DNA]</scope>
</reference>
<dbReference type="Proteomes" id="UP000274756">
    <property type="component" value="Unassembled WGS sequence"/>
</dbReference>
<dbReference type="AlphaFoldDB" id="A0A0N4UAB4"/>
<dbReference type="PANTHER" id="PTHR21700">
    <property type="entry name" value="TRANSTHYRETIN-LIKE FAMILY PROTEIN-RELATED"/>
    <property type="match status" value="1"/>
</dbReference>
<comment type="subcellular location">
    <subcellularLocation>
        <location evidence="1">Secreted</location>
    </subcellularLocation>
</comment>
<dbReference type="PANTHER" id="PTHR21700:SF38">
    <property type="entry name" value="TRANSTHYRETIN-RELATED FAMILY DOMAIN-RELATED"/>
    <property type="match status" value="1"/>
</dbReference>
<dbReference type="Proteomes" id="UP000038040">
    <property type="component" value="Unplaced"/>
</dbReference>
<keyword evidence="4 5" id="KW-0732">Signal</keyword>
<gene>
    <name evidence="6" type="ORF">DME_LOCUS443</name>
</gene>
<accession>A0A0N4UAB4</accession>
<dbReference type="Gene3D" id="2.60.40.3330">
    <property type="match status" value="1"/>
</dbReference>
<name>A0A0N4UAB4_DRAME</name>
<organism evidence="7 9">
    <name type="scientific">Dracunculus medinensis</name>
    <name type="common">Guinea worm</name>
    <dbReference type="NCBI Taxonomy" id="318479"/>
    <lineage>
        <taxon>Eukaryota</taxon>
        <taxon>Metazoa</taxon>
        <taxon>Ecdysozoa</taxon>
        <taxon>Nematoda</taxon>
        <taxon>Chromadorea</taxon>
        <taxon>Rhabditida</taxon>
        <taxon>Spirurina</taxon>
        <taxon>Dracunculoidea</taxon>
        <taxon>Dracunculidae</taxon>
        <taxon>Dracunculus</taxon>
    </lineage>
</organism>
<keyword evidence="3" id="KW-0964">Secreted</keyword>
<dbReference type="InterPro" id="IPR038479">
    <property type="entry name" value="Transthyretin-like_sf"/>
</dbReference>
<dbReference type="GO" id="GO:0009986">
    <property type="term" value="C:cell surface"/>
    <property type="evidence" value="ECO:0007669"/>
    <property type="project" value="InterPro"/>
</dbReference>
<dbReference type="EMBL" id="UYYG01000003">
    <property type="protein sequence ID" value="VDN50470.1"/>
    <property type="molecule type" value="Genomic_DNA"/>
</dbReference>